<evidence type="ECO:0000256" key="1">
    <source>
        <dbReference type="SAM" id="MobiDB-lite"/>
    </source>
</evidence>
<reference evidence="2" key="2">
    <citation type="journal article" date="2008" name="Bioinformatics">
        <title>Assembly reconciliation.</title>
        <authorList>
            <person name="Zimin A.V."/>
            <person name="Smith D.R."/>
            <person name="Sutton G."/>
            <person name="Yorke J.A."/>
        </authorList>
    </citation>
    <scope>NUCLEOTIDE SEQUENCE</scope>
    <source>
        <strain evidence="2">TSC#14024-0371.13</strain>
    </source>
</reference>
<evidence type="ECO:0000313" key="4">
    <source>
        <dbReference type="Proteomes" id="UP000007801"/>
    </source>
</evidence>
<proteinExistence type="predicted"/>
<evidence type="ECO:0000313" key="2">
    <source>
        <dbReference type="EMBL" id="EDV34255.1"/>
    </source>
</evidence>
<dbReference type="OMA" id="QPRCEFI"/>
<name>B3MR50_DROAN</name>
<reference evidence="2" key="3">
    <citation type="submission" date="2015-10" db="EMBL/GenBank/DDBJ databases">
        <authorList>
            <consortium name="FlyBase"/>
        </authorList>
    </citation>
    <scope>NUCLEOTIDE SEQUENCE</scope>
    <source>
        <strain evidence="2">TSC#14024-0371.13</strain>
    </source>
</reference>
<dbReference type="HOGENOM" id="CLU_2657033_0_0_1"/>
<dbReference type="EMBL" id="CH902622">
    <property type="protein sequence ID" value="EDV34255.1"/>
    <property type="molecule type" value="Genomic_DNA"/>
</dbReference>
<organism evidence="2 4">
    <name type="scientific">Drosophila ananassae</name>
    <name type="common">Fruit fly</name>
    <dbReference type="NCBI Taxonomy" id="7217"/>
    <lineage>
        <taxon>Eukaryota</taxon>
        <taxon>Metazoa</taxon>
        <taxon>Ecdysozoa</taxon>
        <taxon>Arthropoda</taxon>
        <taxon>Hexapoda</taxon>
        <taxon>Insecta</taxon>
        <taxon>Pterygota</taxon>
        <taxon>Neoptera</taxon>
        <taxon>Endopterygota</taxon>
        <taxon>Diptera</taxon>
        <taxon>Brachycera</taxon>
        <taxon>Muscomorpha</taxon>
        <taxon>Ephydroidea</taxon>
        <taxon>Drosophilidae</taxon>
        <taxon>Drosophila</taxon>
        <taxon>Sophophora</taxon>
    </lineage>
</organism>
<dbReference type="AlphaFoldDB" id="B3MR50"/>
<dbReference type="OrthoDB" id="7854690at2759"/>
<accession>B3MR50</accession>
<protein>
    <submittedName>
        <fullName evidence="2">Uncharacterized protein, isoform A</fullName>
    </submittedName>
    <submittedName>
        <fullName evidence="3">Uncharacterized protein, isoform B</fullName>
    </submittedName>
</protein>
<reference evidence="2 4" key="1">
    <citation type="journal article" date="2007" name="Nature">
        <title>Evolution of genes and genomes on the Drosophila phylogeny.</title>
        <authorList>
            <consortium name="Drosophila 12 Genomes Consortium"/>
            <person name="Clark A.G."/>
            <person name="Eisen M.B."/>
            <person name="Smith D.R."/>
            <person name="Bergman C.M."/>
            <person name="Oliver B."/>
            <person name="Markow T.A."/>
            <person name="Kaufman T.C."/>
            <person name="Kellis M."/>
            <person name="Gelbart W."/>
            <person name="Iyer V.N."/>
            <person name="Pollard D.A."/>
            <person name="Sackton T.B."/>
            <person name="Larracuente A.M."/>
            <person name="Singh N.D."/>
            <person name="Abad J.P."/>
            <person name="Abt D.N."/>
            <person name="Adryan B."/>
            <person name="Aguade M."/>
            <person name="Akashi H."/>
            <person name="Anderson W.W."/>
            <person name="Aquadro C.F."/>
            <person name="Ardell D.H."/>
            <person name="Arguello R."/>
            <person name="Artieri C.G."/>
            <person name="Barbash D.A."/>
            <person name="Barker D."/>
            <person name="Barsanti P."/>
            <person name="Batterham P."/>
            <person name="Batzoglou S."/>
            <person name="Begun D."/>
            <person name="Bhutkar A."/>
            <person name="Blanco E."/>
            <person name="Bosak S.A."/>
            <person name="Bradley R.K."/>
            <person name="Brand A.D."/>
            <person name="Brent M.R."/>
            <person name="Brooks A.N."/>
            <person name="Brown R.H."/>
            <person name="Butlin R.K."/>
            <person name="Caggese C."/>
            <person name="Calvi B.R."/>
            <person name="Bernardo de Carvalho A."/>
            <person name="Caspi A."/>
            <person name="Castrezana S."/>
            <person name="Celniker S.E."/>
            <person name="Chang J.L."/>
            <person name="Chapple C."/>
            <person name="Chatterji S."/>
            <person name="Chinwalla A."/>
            <person name="Civetta A."/>
            <person name="Clifton S.W."/>
            <person name="Comeron J.M."/>
            <person name="Costello J.C."/>
            <person name="Coyne J.A."/>
            <person name="Daub J."/>
            <person name="David R.G."/>
            <person name="Delcher A.L."/>
            <person name="Delehaunty K."/>
            <person name="Do C.B."/>
            <person name="Ebling H."/>
            <person name="Edwards K."/>
            <person name="Eickbush T."/>
            <person name="Evans J.D."/>
            <person name="Filipski A."/>
            <person name="Findeiss S."/>
            <person name="Freyhult E."/>
            <person name="Fulton L."/>
            <person name="Fulton R."/>
            <person name="Garcia A.C."/>
            <person name="Gardiner A."/>
            <person name="Garfield D.A."/>
            <person name="Garvin B.E."/>
            <person name="Gibson G."/>
            <person name="Gilbert D."/>
            <person name="Gnerre S."/>
            <person name="Godfrey J."/>
            <person name="Good R."/>
            <person name="Gotea V."/>
            <person name="Gravely B."/>
            <person name="Greenberg A.J."/>
            <person name="Griffiths-Jones S."/>
            <person name="Gross S."/>
            <person name="Guigo R."/>
            <person name="Gustafson E.A."/>
            <person name="Haerty W."/>
            <person name="Hahn M.W."/>
            <person name="Halligan D.L."/>
            <person name="Halpern A.L."/>
            <person name="Halter G.M."/>
            <person name="Han M.V."/>
            <person name="Heger A."/>
            <person name="Hillier L."/>
            <person name="Hinrichs A.S."/>
            <person name="Holmes I."/>
            <person name="Hoskins R.A."/>
            <person name="Hubisz M.J."/>
            <person name="Hultmark D."/>
            <person name="Huntley M.A."/>
            <person name="Jaffe D.B."/>
            <person name="Jagadeeshan S."/>
            <person name="Jeck W.R."/>
            <person name="Johnson J."/>
            <person name="Jones C.D."/>
            <person name="Jordan W.C."/>
            <person name="Karpen G.H."/>
            <person name="Kataoka E."/>
            <person name="Keightley P.D."/>
            <person name="Kheradpour P."/>
            <person name="Kirkness E.F."/>
            <person name="Koerich L.B."/>
            <person name="Kristiansen K."/>
            <person name="Kudrna D."/>
            <person name="Kulathinal R.J."/>
            <person name="Kumar S."/>
            <person name="Kwok R."/>
            <person name="Lander E."/>
            <person name="Langley C.H."/>
            <person name="Lapoint R."/>
            <person name="Lazzaro B.P."/>
            <person name="Lee S.J."/>
            <person name="Levesque L."/>
            <person name="Li R."/>
            <person name="Lin C.F."/>
            <person name="Lin M.F."/>
            <person name="Lindblad-Toh K."/>
            <person name="Llopart A."/>
            <person name="Long M."/>
            <person name="Low L."/>
            <person name="Lozovsky E."/>
            <person name="Lu J."/>
            <person name="Luo M."/>
            <person name="Machado C.A."/>
            <person name="Makalowski W."/>
            <person name="Marzo M."/>
            <person name="Matsuda M."/>
            <person name="Matzkin L."/>
            <person name="McAllister B."/>
            <person name="McBride C.S."/>
            <person name="McKernan B."/>
            <person name="McKernan K."/>
            <person name="Mendez-Lago M."/>
            <person name="Minx P."/>
            <person name="Mollenhauer M.U."/>
            <person name="Montooth K."/>
            <person name="Mount S.M."/>
            <person name="Mu X."/>
            <person name="Myers E."/>
            <person name="Negre B."/>
            <person name="Newfeld S."/>
            <person name="Nielsen R."/>
            <person name="Noor M.A."/>
            <person name="O'Grady P."/>
            <person name="Pachter L."/>
            <person name="Papaceit M."/>
            <person name="Parisi M.J."/>
            <person name="Parisi M."/>
            <person name="Parts L."/>
            <person name="Pedersen J.S."/>
            <person name="Pesole G."/>
            <person name="Phillippy A.M."/>
            <person name="Ponting C.P."/>
            <person name="Pop M."/>
            <person name="Porcelli D."/>
            <person name="Powell J.R."/>
            <person name="Prohaska S."/>
            <person name="Pruitt K."/>
            <person name="Puig M."/>
            <person name="Quesneville H."/>
            <person name="Ram K.R."/>
            <person name="Rand D."/>
            <person name="Rasmussen M.D."/>
            <person name="Reed L.K."/>
            <person name="Reenan R."/>
            <person name="Reily A."/>
            <person name="Remington K.A."/>
            <person name="Rieger T.T."/>
            <person name="Ritchie M.G."/>
            <person name="Robin C."/>
            <person name="Rogers Y.H."/>
            <person name="Rohde C."/>
            <person name="Rozas J."/>
            <person name="Rubenfield M.J."/>
            <person name="Ruiz A."/>
            <person name="Russo S."/>
            <person name="Salzberg S.L."/>
            <person name="Sanchez-Gracia A."/>
            <person name="Saranga D.J."/>
            <person name="Sato H."/>
            <person name="Schaeffer S.W."/>
            <person name="Schatz M.C."/>
            <person name="Schlenke T."/>
            <person name="Schwartz R."/>
            <person name="Segarra C."/>
            <person name="Singh R.S."/>
            <person name="Sirot L."/>
            <person name="Sirota M."/>
            <person name="Sisneros N.B."/>
            <person name="Smith C.D."/>
            <person name="Smith T.F."/>
            <person name="Spieth J."/>
            <person name="Stage D.E."/>
            <person name="Stark A."/>
            <person name="Stephan W."/>
            <person name="Strausberg R.L."/>
            <person name="Strempel S."/>
            <person name="Sturgill D."/>
            <person name="Sutton G."/>
            <person name="Sutton G.G."/>
            <person name="Tao W."/>
            <person name="Teichmann S."/>
            <person name="Tobari Y.N."/>
            <person name="Tomimura Y."/>
            <person name="Tsolas J.M."/>
            <person name="Valente V.L."/>
            <person name="Venter E."/>
            <person name="Venter J.C."/>
            <person name="Vicario S."/>
            <person name="Vieira F.G."/>
            <person name="Vilella A.J."/>
            <person name="Villasante A."/>
            <person name="Walenz B."/>
            <person name="Wang J."/>
            <person name="Wasserman M."/>
            <person name="Watts T."/>
            <person name="Wilson D."/>
            <person name="Wilson R.K."/>
            <person name="Wing R.A."/>
            <person name="Wolfner M.F."/>
            <person name="Wong A."/>
            <person name="Wong G.K."/>
            <person name="Wu C.I."/>
            <person name="Wu G."/>
            <person name="Yamamoto D."/>
            <person name="Yang H.P."/>
            <person name="Yang S.P."/>
            <person name="Yorke J.A."/>
            <person name="Yoshida K."/>
            <person name="Zdobnov E."/>
            <person name="Zhang P."/>
            <person name="Zhang Y."/>
            <person name="Zimin A.V."/>
            <person name="Baldwin J."/>
            <person name="Abdouelleil A."/>
            <person name="Abdulkadir J."/>
            <person name="Abebe A."/>
            <person name="Abera B."/>
            <person name="Abreu J."/>
            <person name="Acer S.C."/>
            <person name="Aftuck L."/>
            <person name="Alexander A."/>
            <person name="An P."/>
            <person name="Anderson E."/>
            <person name="Anderson S."/>
            <person name="Arachi H."/>
            <person name="Azer M."/>
            <person name="Bachantsang P."/>
            <person name="Barry A."/>
            <person name="Bayul T."/>
            <person name="Berlin A."/>
            <person name="Bessette D."/>
            <person name="Bloom T."/>
            <person name="Blye J."/>
            <person name="Boguslavskiy L."/>
            <person name="Bonnet C."/>
            <person name="Boukhgalter B."/>
            <person name="Bourzgui I."/>
            <person name="Brown A."/>
            <person name="Cahill P."/>
            <person name="Channer S."/>
            <person name="Cheshatsang Y."/>
            <person name="Chuda L."/>
            <person name="Citroen M."/>
            <person name="Collymore A."/>
            <person name="Cooke P."/>
            <person name="Costello M."/>
            <person name="D'Aco K."/>
            <person name="Daza R."/>
            <person name="De Haan G."/>
            <person name="DeGray S."/>
            <person name="DeMaso C."/>
            <person name="Dhargay N."/>
            <person name="Dooley K."/>
            <person name="Dooley E."/>
            <person name="Doricent M."/>
            <person name="Dorje P."/>
            <person name="Dorjee K."/>
            <person name="Dupes A."/>
            <person name="Elong R."/>
            <person name="Falk J."/>
            <person name="Farina A."/>
            <person name="Faro S."/>
            <person name="Ferguson D."/>
            <person name="Fisher S."/>
            <person name="Foley C.D."/>
            <person name="Franke A."/>
            <person name="Friedrich D."/>
            <person name="Gadbois L."/>
            <person name="Gearin G."/>
            <person name="Gearin C.R."/>
            <person name="Giannoukos G."/>
            <person name="Goode T."/>
            <person name="Graham J."/>
            <person name="Grandbois E."/>
            <person name="Grewal S."/>
            <person name="Gyaltsen K."/>
            <person name="Hafez N."/>
            <person name="Hagos B."/>
            <person name="Hall J."/>
            <person name="Henson C."/>
            <person name="Hollinger A."/>
            <person name="Honan T."/>
            <person name="Huard M.D."/>
            <person name="Hughes L."/>
            <person name="Hurhula B."/>
            <person name="Husby M.E."/>
            <person name="Kamat A."/>
            <person name="Kanga B."/>
            <person name="Kashin S."/>
            <person name="Khazanovich D."/>
            <person name="Kisner P."/>
            <person name="Lance K."/>
            <person name="Lara M."/>
            <person name="Lee W."/>
            <person name="Lennon N."/>
            <person name="Letendre F."/>
            <person name="LeVine R."/>
            <person name="Lipovsky A."/>
            <person name="Liu X."/>
            <person name="Liu J."/>
            <person name="Liu S."/>
            <person name="Lokyitsang T."/>
            <person name="Lokyitsang Y."/>
            <person name="Lubonja R."/>
            <person name="Lui A."/>
            <person name="MacDonald P."/>
            <person name="Magnisalis V."/>
            <person name="Maru K."/>
            <person name="Matthews C."/>
            <person name="McCusker W."/>
            <person name="McDonough S."/>
            <person name="Mehta T."/>
            <person name="Meldrim J."/>
            <person name="Meneus L."/>
            <person name="Mihai O."/>
            <person name="Mihalev A."/>
            <person name="Mihova T."/>
            <person name="Mittelman R."/>
            <person name="Mlenga V."/>
            <person name="Montmayeur A."/>
            <person name="Mulrain L."/>
            <person name="Navidi A."/>
            <person name="Naylor J."/>
            <person name="Negash T."/>
            <person name="Nguyen T."/>
            <person name="Nguyen N."/>
            <person name="Nicol R."/>
            <person name="Norbu C."/>
            <person name="Norbu N."/>
            <person name="Novod N."/>
            <person name="O'Neill B."/>
            <person name="Osman S."/>
            <person name="Markiewicz E."/>
            <person name="Oyono O.L."/>
            <person name="Patti C."/>
            <person name="Phunkhang P."/>
            <person name="Pierre F."/>
            <person name="Priest M."/>
            <person name="Raghuraman S."/>
            <person name="Rege F."/>
            <person name="Reyes R."/>
            <person name="Rise C."/>
            <person name="Rogov P."/>
            <person name="Ross K."/>
            <person name="Ryan E."/>
            <person name="Settipalli S."/>
            <person name="Shea T."/>
            <person name="Sherpa N."/>
            <person name="Shi L."/>
            <person name="Shih D."/>
            <person name="Sparrow T."/>
            <person name="Spaulding J."/>
            <person name="Stalker J."/>
            <person name="Stange-Thomann N."/>
            <person name="Stavropoulos S."/>
            <person name="Stone C."/>
            <person name="Strader C."/>
            <person name="Tesfaye S."/>
            <person name="Thomson T."/>
            <person name="Thoulutsang Y."/>
            <person name="Thoulutsang D."/>
            <person name="Topham K."/>
            <person name="Topping I."/>
            <person name="Tsamla T."/>
            <person name="Vassiliev H."/>
            <person name="Vo A."/>
            <person name="Wangchuk T."/>
            <person name="Wangdi T."/>
            <person name="Weiand M."/>
            <person name="Wilkinson J."/>
            <person name="Wilson A."/>
            <person name="Yadav S."/>
            <person name="Young G."/>
            <person name="Yu Q."/>
            <person name="Zembek L."/>
            <person name="Zhong D."/>
            <person name="Zimmer A."/>
            <person name="Zwirko Z."/>
            <person name="Jaffe D.B."/>
            <person name="Alvarez P."/>
            <person name="Brockman W."/>
            <person name="Butler J."/>
            <person name="Chin C."/>
            <person name="Gnerre S."/>
            <person name="Grabherr M."/>
            <person name="Kleber M."/>
            <person name="Mauceli E."/>
            <person name="MacCallum I."/>
        </authorList>
    </citation>
    <scope>NUCLEOTIDE SEQUENCE [LARGE SCALE GENOMIC DNA]</scope>
    <source>
        <strain evidence="2">TSC#14024-0371.13</strain>
        <strain evidence="4">Tucson 14024-0371.13</strain>
    </source>
</reference>
<keyword evidence="4" id="KW-1185">Reference proteome</keyword>
<evidence type="ECO:0000313" key="3">
    <source>
        <dbReference type="EMBL" id="KPU75041.1"/>
    </source>
</evidence>
<gene>
    <name evidence="2" type="primary">Dana\GF21064</name>
    <name evidence="2" type="synonym">dana_GLEANR_4290</name>
    <name evidence="2" type="ORF">GF21064</name>
</gene>
<dbReference type="Proteomes" id="UP000007801">
    <property type="component" value="Unassembled WGS sequence"/>
</dbReference>
<sequence>MLIDGLGDQVLPAETAATGDEAEAATPAEKAGTTKGLARTKGRLLMIFRLGAHPSCEFVNGLPPPGQGGGSGQDKV</sequence>
<dbReference type="EMBL" id="CH902622">
    <property type="protein sequence ID" value="KPU75041.1"/>
    <property type="molecule type" value="Genomic_DNA"/>
</dbReference>
<feature type="compositionally biased region" description="Low complexity" evidence="1">
    <location>
        <begin position="13"/>
        <end position="29"/>
    </location>
</feature>
<feature type="region of interest" description="Disordered" evidence="1">
    <location>
        <begin position="1"/>
        <end position="35"/>
    </location>
</feature>